<dbReference type="EMBL" id="SLXH01000001">
    <property type="protein sequence ID" value="TCP20468.1"/>
    <property type="molecule type" value="Genomic_DNA"/>
</dbReference>
<dbReference type="Proteomes" id="UP000295182">
    <property type="component" value="Unassembled WGS sequence"/>
</dbReference>
<reference evidence="1 2" key="1">
    <citation type="submission" date="2019-03" db="EMBL/GenBank/DDBJ databases">
        <title>Genomic Encyclopedia of Type Strains, Phase IV (KMG-IV): sequencing the most valuable type-strain genomes for metagenomic binning, comparative biology and taxonomic classification.</title>
        <authorList>
            <person name="Goeker M."/>
        </authorList>
    </citation>
    <scope>NUCLEOTIDE SEQUENCE [LARGE SCALE GENOMIC DNA]</scope>
    <source>
        <strain evidence="1 2">DSM 1837</strain>
    </source>
</reference>
<proteinExistence type="predicted"/>
<dbReference type="RefSeq" id="WP_132750333.1">
    <property type="nucleotide sequence ID" value="NZ_QXNC01000005.1"/>
</dbReference>
<name>A0A4R2NGX2_9BURK</name>
<sequence>MTPISALRMASPLDNASYTRLSERGGSAGAAGSVQLVQAGALDKAQAQAPPTASVVWLSQAPERAVPADNTYEQLQPFTVTTVSKADTLASAMPKPSGAEKTWASSPAGDAISTLMARNYGTTPRDRDNLANQWRGLGSALLSKLSAATTEPVDFRQTMLVGIDPTQSLDDQFSNLQRKAATVTLQIKTRSGQTVDLQIAVNNQPRLPNASANPGIQVAVSSSGALSDAERQALVTLSDGLEEALAGLGQSESPTMDLAGLMNYDRSVFSGLSLDIVNPTASAAVGAFSLRLGEHENTLAFKGTAGQIDLRLDVTPPLSADNAQQRQAALAQQLQLIDAAAERGHADAALVDLFKSSFTQMHQAAASSEGRAVGVLGMSPALPGPGFTEQAQPLLSGLTDFEASFSGDFTRNNRWNSVTEKGHVEYEISQKTEVQTDPRKDTASIVQEQSEQLKSQYAKARNEGMLDISSGNFDRYRIQDRRTVTTLLEAAKDRLTNAVQKTDQTQSHTHETLVNNRVQERRETPDEQHFLKSLQ</sequence>
<dbReference type="AlphaFoldDB" id="A0A4R2NGX2"/>
<protein>
    <submittedName>
        <fullName evidence="1">Uncharacterized protein</fullName>
    </submittedName>
</protein>
<evidence type="ECO:0000313" key="1">
    <source>
        <dbReference type="EMBL" id="TCP20468.1"/>
    </source>
</evidence>
<gene>
    <name evidence="1" type="ORF">EV674_101117</name>
</gene>
<organism evidence="1 2">
    <name type="scientific">Simplicispira metamorpha</name>
    <dbReference type="NCBI Taxonomy" id="80881"/>
    <lineage>
        <taxon>Bacteria</taxon>
        <taxon>Pseudomonadati</taxon>
        <taxon>Pseudomonadota</taxon>
        <taxon>Betaproteobacteria</taxon>
        <taxon>Burkholderiales</taxon>
        <taxon>Comamonadaceae</taxon>
        <taxon>Simplicispira</taxon>
    </lineage>
</organism>
<evidence type="ECO:0000313" key="2">
    <source>
        <dbReference type="Proteomes" id="UP000295182"/>
    </source>
</evidence>
<dbReference type="OrthoDB" id="8820698at2"/>
<keyword evidence="2" id="KW-1185">Reference proteome</keyword>
<accession>A0A4R2NGX2</accession>
<comment type="caution">
    <text evidence="1">The sequence shown here is derived from an EMBL/GenBank/DDBJ whole genome shotgun (WGS) entry which is preliminary data.</text>
</comment>